<dbReference type="Proteomes" id="UP000012073">
    <property type="component" value="Unassembled WGS sequence"/>
</dbReference>
<protein>
    <submittedName>
        <fullName evidence="1">Uncharacterized protein</fullName>
    </submittedName>
</protein>
<dbReference type="EMBL" id="HG001718">
    <property type="protein sequence ID" value="CDF35090.1"/>
    <property type="molecule type" value="Genomic_DNA"/>
</dbReference>
<organism evidence="1 2">
    <name type="scientific">Chondrus crispus</name>
    <name type="common">Carrageen Irish moss</name>
    <name type="synonym">Polymorpha crispa</name>
    <dbReference type="NCBI Taxonomy" id="2769"/>
    <lineage>
        <taxon>Eukaryota</taxon>
        <taxon>Rhodophyta</taxon>
        <taxon>Florideophyceae</taxon>
        <taxon>Rhodymeniophycidae</taxon>
        <taxon>Gigartinales</taxon>
        <taxon>Gigartinaceae</taxon>
        <taxon>Chondrus</taxon>
    </lineage>
</organism>
<dbReference type="OrthoDB" id="5845at2759"/>
<evidence type="ECO:0000313" key="1">
    <source>
        <dbReference type="EMBL" id="CDF35090.1"/>
    </source>
</evidence>
<keyword evidence="2" id="KW-1185">Reference proteome</keyword>
<dbReference type="AlphaFoldDB" id="R7QCA4"/>
<sequence>MRRRATGSAKDFFKGYVEVEGKYVDQGYVDEGADAMGKVTGMIKGWFGRK</sequence>
<proteinExistence type="predicted"/>
<dbReference type="RefSeq" id="XP_005714909.1">
    <property type="nucleotide sequence ID" value="XM_005714852.1"/>
</dbReference>
<reference evidence="2" key="1">
    <citation type="journal article" date="2013" name="Proc. Natl. Acad. Sci. U.S.A.">
        <title>Genome structure and metabolic features in the red seaweed Chondrus crispus shed light on evolution of the Archaeplastida.</title>
        <authorList>
            <person name="Collen J."/>
            <person name="Porcel B."/>
            <person name="Carre W."/>
            <person name="Ball S.G."/>
            <person name="Chaparro C."/>
            <person name="Tonon T."/>
            <person name="Barbeyron T."/>
            <person name="Michel G."/>
            <person name="Noel B."/>
            <person name="Valentin K."/>
            <person name="Elias M."/>
            <person name="Artiguenave F."/>
            <person name="Arun A."/>
            <person name="Aury J.M."/>
            <person name="Barbosa-Neto J.F."/>
            <person name="Bothwell J.H."/>
            <person name="Bouget F.Y."/>
            <person name="Brillet L."/>
            <person name="Cabello-Hurtado F."/>
            <person name="Capella-Gutierrez S."/>
            <person name="Charrier B."/>
            <person name="Cladiere L."/>
            <person name="Cock J.M."/>
            <person name="Coelho S.M."/>
            <person name="Colleoni C."/>
            <person name="Czjzek M."/>
            <person name="Da Silva C."/>
            <person name="Delage L."/>
            <person name="Denoeud F."/>
            <person name="Deschamps P."/>
            <person name="Dittami S.M."/>
            <person name="Gabaldon T."/>
            <person name="Gachon C.M."/>
            <person name="Groisillier A."/>
            <person name="Herve C."/>
            <person name="Jabbari K."/>
            <person name="Katinka M."/>
            <person name="Kloareg B."/>
            <person name="Kowalczyk N."/>
            <person name="Labadie K."/>
            <person name="Leblanc C."/>
            <person name="Lopez P.J."/>
            <person name="McLachlan D.H."/>
            <person name="Meslet-Cladiere L."/>
            <person name="Moustafa A."/>
            <person name="Nehr Z."/>
            <person name="Nyvall Collen P."/>
            <person name="Panaud O."/>
            <person name="Partensky F."/>
            <person name="Poulain J."/>
            <person name="Rensing S.A."/>
            <person name="Rousvoal S."/>
            <person name="Samson G."/>
            <person name="Symeonidi A."/>
            <person name="Weissenbach J."/>
            <person name="Zambounis A."/>
            <person name="Wincker P."/>
            <person name="Boyen C."/>
        </authorList>
    </citation>
    <scope>NUCLEOTIDE SEQUENCE [LARGE SCALE GENOMIC DNA]</scope>
    <source>
        <strain evidence="2">cv. Stackhouse</strain>
    </source>
</reference>
<dbReference type="GeneID" id="17322625"/>
<accession>R7QCA4</accession>
<name>R7QCA4_CHOCR</name>
<dbReference type="Gramene" id="CDF35090">
    <property type="protein sequence ID" value="CDF35090"/>
    <property type="gene ID" value="CHC_T00003033001"/>
</dbReference>
<dbReference type="KEGG" id="ccp:CHC_T00003033001"/>
<gene>
    <name evidence="1" type="ORF">CHC_T00003033001</name>
</gene>
<evidence type="ECO:0000313" key="2">
    <source>
        <dbReference type="Proteomes" id="UP000012073"/>
    </source>
</evidence>